<keyword evidence="2 5" id="KW-0812">Transmembrane</keyword>
<feature type="signal peptide" evidence="6">
    <location>
        <begin position="1"/>
        <end position="19"/>
    </location>
</feature>
<feature type="transmembrane region" description="Helical" evidence="5">
    <location>
        <begin position="35"/>
        <end position="56"/>
    </location>
</feature>
<organism evidence="7 8">
    <name type="scientific">Anaeromyces robustus</name>
    <dbReference type="NCBI Taxonomy" id="1754192"/>
    <lineage>
        <taxon>Eukaryota</taxon>
        <taxon>Fungi</taxon>
        <taxon>Fungi incertae sedis</taxon>
        <taxon>Chytridiomycota</taxon>
        <taxon>Chytridiomycota incertae sedis</taxon>
        <taxon>Neocallimastigomycetes</taxon>
        <taxon>Neocallimastigales</taxon>
        <taxon>Neocallimastigaceae</taxon>
        <taxon>Anaeromyces</taxon>
    </lineage>
</organism>
<evidence type="ECO:0000256" key="6">
    <source>
        <dbReference type="SAM" id="SignalP"/>
    </source>
</evidence>
<dbReference type="GO" id="GO:0005886">
    <property type="term" value="C:plasma membrane"/>
    <property type="evidence" value="ECO:0007669"/>
    <property type="project" value="TreeGrafter"/>
</dbReference>
<protein>
    <submittedName>
        <fullName evidence="7">Zinc/iron permease</fullName>
    </submittedName>
</protein>
<feature type="transmembrane region" description="Helical" evidence="5">
    <location>
        <begin position="296"/>
        <end position="316"/>
    </location>
</feature>
<dbReference type="Proteomes" id="UP000193944">
    <property type="component" value="Unassembled WGS sequence"/>
</dbReference>
<keyword evidence="6" id="KW-0732">Signal</keyword>
<dbReference type="PANTHER" id="PTHR11040">
    <property type="entry name" value="ZINC/IRON TRANSPORTER"/>
    <property type="match status" value="1"/>
</dbReference>
<feature type="transmembrane region" description="Helical" evidence="5">
    <location>
        <begin position="264"/>
        <end position="284"/>
    </location>
</feature>
<feature type="transmembrane region" description="Helical" evidence="5">
    <location>
        <begin position="230"/>
        <end position="252"/>
    </location>
</feature>
<dbReference type="AlphaFoldDB" id="A0A1Y1WWF4"/>
<feature type="transmembrane region" description="Helical" evidence="5">
    <location>
        <begin position="110"/>
        <end position="136"/>
    </location>
</feature>
<dbReference type="InterPro" id="IPR003689">
    <property type="entry name" value="ZIP"/>
</dbReference>
<keyword evidence="3 5" id="KW-1133">Transmembrane helix</keyword>
<reference evidence="7 8" key="1">
    <citation type="submission" date="2016-08" db="EMBL/GenBank/DDBJ databases">
        <title>A Parts List for Fungal Cellulosomes Revealed by Comparative Genomics.</title>
        <authorList>
            <consortium name="DOE Joint Genome Institute"/>
            <person name="Haitjema C.H."/>
            <person name="Gilmore S.P."/>
            <person name="Henske J.K."/>
            <person name="Solomon K.V."/>
            <person name="De Groot R."/>
            <person name="Kuo A."/>
            <person name="Mondo S.J."/>
            <person name="Salamov A.A."/>
            <person name="Labutti K."/>
            <person name="Zhao Z."/>
            <person name="Chiniquy J."/>
            <person name="Barry K."/>
            <person name="Brewer H.M."/>
            <person name="Purvine S.O."/>
            <person name="Wright A.T."/>
            <person name="Boxma B."/>
            <person name="Van Alen T."/>
            <person name="Hackstein J.H."/>
            <person name="Baker S.E."/>
            <person name="Grigoriev I.V."/>
            <person name="O'Malley M.A."/>
        </authorList>
    </citation>
    <scope>NUCLEOTIDE SEQUENCE [LARGE SCALE GENOMIC DNA]</scope>
    <source>
        <strain evidence="7 8">S4</strain>
    </source>
</reference>
<feature type="chain" id="PRO_5011965627" evidence="6">
    <location>
        <begin position="20"/>
        <end position="357"/>
    </location>
</feature>
<dbReference type="EMBL" id="MCFG01000244">
    <property type="protein sequence ID" value="ORX77536.1"/>
    <property type="molecule type" value="Genomic_DNA"/>
</dbReference>
<gene>
    <name evidence="7" type="ORF">BCR32DRAFT_270607</name>
</gene>
<dbReference type="GO" id="GO:0005385">
    <property type="term" value="F:zinc ion transmembrane transporter activity"/>
    <property type="evidence" value="ECO:0007669"/>
    <property type="project" value="TreeGrafter"/>
</dbReference>
<dbReference type="PANTHER" id="PTHR11040:SF44">
    <property type="entry name" value="PROTEIN ZNTC-RELATED"/>
    <property type="match status" value="1"/>
</dbReference>
<proteinExistence type="predicted"/>
<evidence type="ECO:0000256" key="1">
    <source>
        <dbReference type="ARBA" id="ARBA00004141"/>
    </source>
</evidence>
<accession>A0A1Y1WWF4</accession>
<evidence type="ECO:0000256" key="5">
    <source>
        <dbReference type="SAM" id="Phobius"/>
    </source>
</evidence>
<evidence type="ECO:0000256" key="3">
    <source>
        <dbReference type="ARBA" id="ARBA00022989"/>
    </source>
</evidence>
<comment type="subcellular location">
    <subcellularLocation>
        <location evidence="1">Membrane</location>
        <topology evidence="1">Multi-pass membrane protein</topology>
    </subcellularLocation>
</comment>
<dbReference type="OrthoDB" id="448280at2759"/>
<comment type="caution">
    <text evidence="7">The sequence shown here is derived from an EMBL/GenBank/DDBJ whole genome shotgun (WGS) entry which is preliminary data.</text>
</comment>
<evidence type="ECO:0000256" key="4">
    <source>
        <dbReference type="ARBA" id="ARBA00023136"/>
    </source>
</evidence>
<name>A0A1Y1WWF4_9FUNG</name>
<evidence type="ECO:0000256" key="2">
    <source>
        <dbReference type="ARBA" id="ARBA00022692"/>
    </source>
</evidence>
<feature type="transmembrane region" description="Helical" evidence="5">
    <location>
        <begin position="68"/>
        <end position="90"/>
    </location>
</feature>
<dbReference type="STRING" id="1754192.A0A1Y1WWF4"/>
<feature type="transmembrane region" description="Helical" evidence="5">
    <location>
        <begin position="337"/>
        <end position="356"/>
    </location>
</feature>
<sequence>MKLSYLVLFLFMLIWKAQAAITIVEKHHVGKNIIVIILGVAIIFLFSFTGTIFPILLKKKKYIRIDSVLFGSIKIFGVGIIVGVAFIHMLIPGDQLLISNNSPHFFREEHPHFCGALVIIGIVFAHLIQVLTSHILQTKVIKKKPKNNVNNTGVGSDSEKTLSITSMKEISDNKPRDATASDICCLEARDFNDEVDKREKQIVFYLVELSVAIHSILIGFAFGLTNVNKIIPLTFALLFHQFFEGMAISTIFLEAKFTRIKPYIVMIGLFTLTLPIGAFIGIIVRESFNDDDPTSIAIQGCIDIIASGILIYDSLANILSSHTNSKIWNTMSIGKKAIQMICFYCGLFTMALINTFI</sequence>
<evidence type="ECO:0000313" key="7">
    <source>
        <dbReference type="EMBL" id="ORX77536.1"/>
    </source>
</evidence>
<keyword evidence="4 5" id="KW-0472">Membrane</keyword>
<dbReference type="Pfam" id="PF02535">
    <property type="entry name" value="Zip"/>
    <property type="match status" value="1"/>
</dbReference>
<reference evidence="7 8" key="2">
    <citation type="submission" date="2016-08" db="EMBL/GenBank/DDBJ databases">
        <title>Pervasive Adenine N6-methylation of Active Genes in Fungi.</title>
        <authorList>
            <consortium name="DOE Joint Genome Institute"/>
            <person name="Mondo S.J."/>
            <person name="Dannebaum R.O."/>
            <person name="Kuo R.C."/>
            <person name="Labutti K."/>
            <person name="Haridas S."/>
            <person name="Kuo A."/>
            <person name="Salamov A."/>
            <person name="Ahrendt S.R."/>
            <person name="Lipzen A."/>
            <person name="Sullivan W."/>
            <person name="Andreopoulos W.B."/>
            <person name="Clum A."/>
            <person name="Lindquist E."/>
            <person name="Daum C."/>
            <person name="Ramamoorthy G.K."/>
            <person name="Gryganskyi A."/>
            <person name="Culley D."/>
            <person name="Magnuson J.K."/>
            <person name="James T.Y."/>
            <person name="O'Malley M.A."/>
            <person name="Stajich J.E."/>
            <person name="Spatafora J.W."/>
            <person name="Visel A."/>
            <person name="Grigoriev I.V."/>
        </authorList>
    </citation>
    <scope>NUCLEOTIDE SEQUENCE [LARGE SCALE GENOMIC DNA]</scope>
    <source>
        <strain evidence="7 8">S4</strain>
    </source>
</reference>
<keyword evidence="8" id="KW-1185">Reference proteome</keyword>
<feature type="transmembrane region" description="Helical" evidence="5">
    <location>
        <begin position="202"/>
        <end position="224"/>
    </location>
</feature>
<evidence type="ECO:0000313" key="8">
    <source>
        <dbReference type="Proteomes" id="UP000193944"/>
    </source>
</evidence>